<dbReference type="InterPro" id="IPR015940">
    <property type="entry name" value="UBA"/>
</dbReference>
<name>A0A9R0VT75_TRITD</name>
<dbReference type="Gene3D" id="1.10.8.10">
    <property type="entry name" value="DNA helicase RuvA subunit, C-terminal domain"/>
    <property type="match status" value="1"/>
</dbReference>
<dbReference type="AlphaFoldDB" id="A0A9R0VT75"/>
<evidence type="ECO:0000313" key="2">
    <source>
        <dbReference type="EMBL" id="VAH68108.1"/>
    </source>
</evidence>
<feature type="domain" description="UBA" evidence="1">
    <location>
        <begin position="65"/>
        <end position="104"/>
    </location>
</feature>
<dbReference type="Gramene" id="TRITD3Av1G249320.1">
    <property type="protein sequence ID" value="TRITD3Av1G249320.1"/>
    <property type="gene ID" value="TRITD3Av1G249320"/>
</dbReference>
<reference evidence="2 3" key="1">
    <citation type="submission" date="2017-09" db="EMBL/GenBank/DDBJ databases">
        <authorList>
            <consortium name="International Durum Wheat Genome Sequencing Consortium (IDWGSC)"/>
            <person name="Milanesi L."/>
        </authorList>
    </citation>
    <scope>NUCLEOTIDE SEQUENCE [LARGE SCALE GENOMIC DNA]</scope>
    <source>
        <strain evidence="3">cv. Svevo</strain>
    </source>
</reference>
<dbReference type="EMBL" id="LT934115">
    <property type="protein sequence ID" value="VAH68108.1"/>
    <property type="molecule type" value="Genomic_DNA"/>
</dbReference>
<evidence type="ECO:0000313" key="3">
    <source>
        <dbReference type="Proteomes" id="UP000324705"/>
    </source>
</evidence>
<dbReference type="Proteomes" id="UP000324705">
    <property type="component" value="Chromosome 3A"/>
</dbReference>
<dbReference type="SUPFAM" id="SSF46934">
    <property type="entry name" value="UBA-like"/>
    <property type="match status" value="1"/>
</dbReference>
<accession>A0A9R0VT75</accession>
<sequence>MNRADLEMLMDFETVVLNVRLSDSLLHSTNYFSLHLCLQYLRDKATFVSTARYWTEAFAKSDSTGMEEKVQKLVEMGFPEDMVRSALMSVNGDENMALEKLCSG</sequence>
<dbReference type="InterPro" id="IPR041974">
    <property type="entry name" value="UBC27_UBA"/>
</dbReference>
<keyword evidence="3" id="KW-1185">Reference proteome</keyword>
<dbReference type="InterPro" id="IPR009060">
    <property type="entry name" value="UBA-like_sf"/>
</dbReference>
<organism evidence="2 3">
    <name type="scientific">Triticum turgidum subsp. durum</name>
    <name type="common">Durum wheat</name>
    <name type="synonym">Triticum durum</name>
    <dbReference type="NCBI Taxonomy" id="4567"/>
    <lineage>
        <taxon>Eukaryota</taxon>
        <taxon>Viridiplantae</taxon>
        <taxon>Streptophyta</taxon>
        <taxon>Embryophyta</taxon>
        <taxon>Tracheophyta</taxon>
        <taxon>Spermatophyta</taxon>
        <taxon>Magnoliopsida</taxon>
        <taxon>Liliopsida</taxon>
        <taxon>Poales</taxon>
        <taxon>Poaceae</taxon>
        <taxon>BOP clade</taxon>
        <taxon>Pooideae</taxon>
        <taxon>Triticodae</taxon>
        <taxon>Triticeae</taxon>
        <taxon>Triticinae</taxon>
        <taxon>Triticum</taxon>
    </lineage>
</organism>
<gene>
    <name evidence="2" type="ORF">TRITD_3Av1G249320</name>
</gene>
<dbReference type="SMART" id="SM00165">
    <property type="entry name" value="UBA"/>
    <property type="match status" value="1"/>
</dbReference>
<dbReference type="PROSITE" id="PS50030">
    <property type="entry name" value="UBA"/>
    <property type="match status" value="1"/>
</dbReference>
<dbReference type="Pfam" id="PF00627">
    <property type="entry name" value="UBA"/>
    <property type="match status" value="1"/>
</dbReference>
<protein>
    <recommendedName>
        <fullName evidence="1">UBA domain-containing protein</fullName>
    </recommendedName>
</protein>
<dbReference type="FunFam" id="1.10.8.10:FF:000078">
    <property type="entry name" value="Ubiquitin-conjugating enzyme E2 27"/>
    <property type="match status" value="1"/>
</dbReference>
<dbReference type="CDD" id="cd14312">
    <property type="entry name" value="UBA_II_E2_UBC27_like"/>
    <property type="match status" value="1"/>
</dbReference>
<evidence type="ECO:0000259" key="1">
    <source>
        <dbReference type="PROSITE" id="PS50030"/>
    </source>
</evidence>
<proteinExistence type="predicted"/>